<keyword evidence="2" id="KW-1185">Reference proteome</keyword>
<feature type="non-terminal residue" evidence="1">
    <location>
        <position position="1"/>
    </location>
</feature>
<reference evidence="1 2" key="1">
    <citation type="submission" date="2021-06" db="EMBL/GenBank/DDBJ databases">
        <authorList>
            <person name="Kallberg Y."/>
            <person name="Tangrot J."/>
            <person name="Rosling A."/>
        </authorList>
    </citation>
    <scope>NUCLEOTIDE SEQUENCE [LARGE SCALE GENOMIC DNA]</scope>
    <source>
        <strain evidence="1 2">120-4 pot B 10/14</strain>
    </source>
</reference>
<dbReference type="EMBL" id="CAJVQB010059390">
    <property type="protein sequence ID" value="CAG8838964.1"/>
    <property type="molecule type" value="Genomic_DNA"/>
</dbReference>
<name>A0ABN7WRX8_GIGMA</name>
<gene>
    <name evidence="1" type="ORF">GMARGA_LOCUS34236</name>
</gene>
<protein>
    <submittedName>
        <fullName evidence="1">12170_t:CDS:1</fullName>
    </submittedName>
</protein>
<feature type="non-terminal residue" evidence="1">
    <location>
        <position position="69"/>
    </location>
</feature>
<comment type="caution">
    <text evidence="1">The sequence shown here is derived from an EMBL/GenBank/DDBJ whole genome shotgun (WGS) entry which is preliminary data.</text>
</comment>
<evidence type="ECO:0000313" key="2">
    <source>
        <dbReference type="Proteomes" id="UP000789901"/>
    </source>
</evidence>
<sequence>GQRTNPKWADSISELWKSEILIVFLESIPVSILCGDGTPMEKNGQDIYALWTFPIYKKHFINGAQFSAR</sequence>
<evidence type="ECO:0000313" key="1">
    <source>
        <dbReference type="EMBL" id="CAG8838964.1"/>
    </source>
</evidence>
<organism evidence="1 2">
    <name type="scientific">Gigaspora margarita</name>
    <dbReference type="NCBI Taxonomy" id="4874"/>
    <lineage>
        <taxon>Eukaryota</taxon>
        <taxon>Fungi</taxon>
        <taxon>Fungi incertae sedis</taxon>
        <taxon>Mucoromycota</taxon>
        <taxon>Glomeromycotina</taxon>
        <taxon>Glomeromycetes</taxon>
        <taxon>Diversisporales</taxon>
        <taxon>Gigasporaceae</taxon>
        <taxon>Gigaspora</taxon>
    </lineage>
</organism>
<proteinExistence type="predicted"/>
<accession>A0ABN7WRX8</accession>
<dbReference type="Proteomes" id="UP000789901">
    <property type="component" value="Unassembled WGS sequence"/>
</dbReference>